<dbReference type="OrthoDB" id="185373at2759"/>
<keyword evidence="1" id="KW-0677">Repeat</keyword>
<organism evidence="4 5">
    <name type="scientific">Chenopodium quinoa</name>
    <name type="common">Quinoa</name>
    <dbReference type="NCBI Taxonomy" id="63459"/>
    <lineage>
        <taxon>Eukaryota</taxon>
        <taxon>Viridiplantae</taxon>
        <taxon>Streptophyta</taxon>
        <taxon>Embryophyta</taxon>
        <taxon>Tracheophyta</taxon>
        <taxon>Spermatophyta</taxon>
        <taxon>Magnoliopsida</taxon>
        <taxon>eudicotyledons</taxon>
        <taxon>Gunneridae</taxon>
        <taxon>Pentapetalae</taxon>
        <taxon>Caryophyllales</taxon>
        <taxon>Chenopodiaceae</taxon>
        <taxon>Chenopodioideae</taxon>
        <taxon>Atripliceae</taxon>
        <taxon>Chenopodium</taxon>
    </lineage>
</organism>
<evidence type="ECO:0000256" key="3">
    <source>
        <dbReference type="SAM" id="MobiDB-lite"/>
    </source>
</evidence>
<dbReference type="KEGG" id="cqi:110682662"/>
<evidence type="ECO:0000313" key="4">
    <source>
        <dbReference type="EnsemblPlants" id="AUR62041281-RA:cds"/>
    </source>
</evidence>
<dbReference type="Proteomes" id="UP000596660">
    <property type="component" value="Unplaced"/>
</dbReference>
<sequence length="580" mass="65341">MYISVMGQIKTWVFLGKMSFWLSKTNTFCWIIPDHRTYQRLHRVPRFFGTISYSNVTMCTKMITSHSKCGRLNDALHLFDQMPVRDTIAWNSIVKGCLDCGNLSIARKLFDEMPERNVISWTTMISGYMRFGYVELAERLFKEMPFKDVAVWNSMVYGYFSNGRVSEAVKVFEEMPCRNVISWTSMISGLDQIGRSVDALRVFKRMVGDGIEPSASASIFPCLITACANSRAIELGTQIHARIVKLGCVDEEYITSSFITFYANYKQPENSNKIFREYVHDSVVVWTSLLTGYNLNSMHNDSLTVFTDMIKLGILPNESSFTSALNSCCALMSLDRGQVVHAEAIKLGFEASAFVGNSLVTLYSKCGGILDGIKAFEGIEVKNLVSWNSIIVGSAQHGCANWVFTLFAQILRAGVEPDEITFTGLLNAASHSGVFLKGKRFFQFFTKYTLIKMNVQHYACMVDIMCRSGELDKAEDFIKNMPIIPNSLVLLNLLNACRTHSDIEIAERVSKYILDLDPHCSAAYTLLSNLYASAGRWNDVSRVRSQMKRRKIAKQEGSSWLNQHGRHPDVLSGNISHPPI</sequence>
<dbReference type="Gene3D" id="1.25.40.10">
    <property type="entry name" value="Tetratricopeptide repeat domain"/>
    <property type="match status" value="5"/>
</dbReference>
<dbReference type="FunFam" id="1.25.40.10:FF:001093">
    <property type="entry name" value="Pentatricopeptide repeat-containing protein At2g34400"/>
    <property type="match status" value="1"/>
</dbReference>
<feature type="repeat" description="PPR" evidence="2">
    <location>
        <begin position="179"/>
        <end position="213"/>
    </location>
</feature>
<protein>
    <recommendedName>
        <fullName evidence="6">Pentatricopeptide repeat-containing protein</fullName>
    </recommendedName>
</protein>
<evidence type="ECO:0008006" key="6">
    <source>
        <dbReference type="Google" id="ProtNLM"/>
    </source>
</evidence>
<dbReference type="OMA" id="QHGCGMW"/>
<reference evidence="4" key="2">
    <citation type="submission" date="2021-03" db="UniProtKB">
        <authorList>
            <consortium name="EnsemblPlants"/>
        </authorList>
    </citation>
    <scope>IDENTIFICATION</scope>
</reference>
<evidence type="ECO:0000256" key="2">
    <source>
        <dbReference type="PROSITE-ProRule" id="PRU00708"/>
    </source>
</evidence>
<dbReference type="PANTHER" id="PTHR47926:SF468">
    <property type="entry name" value="PENTATRICOPEPTIDE REPEAT-CONTAINING PROTEIN"/>
    <property type="match status" value="1"/>
</dbReference>
<accession>A0A803N6E3</accession>
<evidence type="ECO:0000313" key="5">
    <source>
        <dbReference type="Proteomes" id="UP000596660"/>
    </source>
</evidence>
<feature type="repeat" description="PPR" evidence="2">
    <location>
        <begin position="148"/>
        <end position="178"/>
    </location>
</feature>
<dbReference type="PROSITE" id="PS51375">
    <property type="entry name" value="PPR"/>
    <property type="match status" value="6"/>
</dbReference>
<dbReference type="Pfam" id="PF01535">
    <property type="entry name" value="PPR"/>
    <property type="match status" value="7"/>
</dbReference>
<dbReference type="Pfam" id="PF13041">
    <property type="entry name" value="PPR_2"/>
    <property type="match status" value="1"/>
</dbReference>
<gene>
    <name evidence="4" type="primary">LOC110682662</name>
</gene>
<dbReference type="InterPro" id="IPR002885">
    <property type="entry name" value="PPR_rpt"/>
</dbReference>
<dbReference type="AlphaFoldDB" id="A0A803N6E3"/>
<dbReference type="Gramene" id="AUR62041281-RA">
    <property type="protein sequence ID" value="AUR62041281-RA:cds"/>
    <property type="gene ID" value="AUR62041281"/>
</dbReference>
<feature type="repeat" description="PPR" evidence="2">
    <location>
        <begin position="383"/>
        <end position="417"/>
    </location>
</feature>
<dbReference type="InterPro" id="IPR046960">
    <property type="entry name" value="PPR_At4g14850-like_plant"/>
</dbReference>
<dbReference type="InterPro" id="IPR046848">
    <property type="entry name" value="E_motif"/>
</dbReference>
<dbReference type="EnsemblPlants" id="AUR62041281-RA">
    <property type="protein sequence ID" value="AUR62041281-RA:cds"/>
    <property type="gene ID" value="AUR62041281"/>
</dbReference>
<reference evidence="4" key="1">
    <citation type="journal article" date="2017" name="Nature">
        <title>The genome of Chenopodium quinoa.</title>
        <authorList>
            <person name="Jarvis D.E."/>
            <person name="Ho Y.S."/>
            <person name="Lightfoot D.J."/>
            <person name="Schmoeckel S.M."/>
            <person name="Li B."/>
            <person name="Borm T.J.A."/>
            <person name="Ohyanagi H."/>
            <person name="Mineta K."/>
            <person name="Michell C.T."/>
            <person name="Saber N."/>
            <person name="Kharbatia N.M."/>
            <person name="Rupper R.R."/>
            <person name="Sharp A.R."/>
            <person name="Dally N."/>
            <person name="Boughton B.A."/>
            <person name="Woo Y.H."/>
            <person name="Gao G."/>
            <person name="Schijlen E.G.W.M."/>
            <person name="Guo X."/>
            <person name="Momin A.A."/>
            <person name="Negrao S."/>
            <person name="Al-Babili S."/>
            <person name="Gehring C."/>
            <person name="Roessner U."/>
            <person name="Jung C."/>
            <person name="Murphy K."/>
            <person name="Arold S.T."/>
            <person name="Gojobori T."/>
            <person name="van der Linden C.G."/>
            <person name="van Loo E.N."/>
            <person name="Jellen E.N."/>
            <person name="Maughan P.J."/>
            <person name="Tester M."/>
        </authorList>
    </citation>
    <scope>NUCLEOTIDE SEQUENCE [LARGE SCALE GENOMIC DNA]</scope>
    <source>
        <strain evidence="4">cv. PI 614886</strain>
    </source>
</reference>
<feature type="repeat" description="PPR" evidence="2">
    <location>
        <begin position="86"/>
        <end position="120"/>
    </location>
</feature>
<dbReference type="GO" id="GO:0009451">
    <property type="term" value="P:RNA modification"/>
    <property type="evidence" value="ECO:0007669"/>
    <property type="project" value="InterPro"/>
</dbReference>
<dbReference type="InterPro" id="IPR011990">
    <property type="entry name" value="TPR-like_helical_dom_sf"/>
</dbReference>
<dbReference type="PANTHER" id="PTHR47926">
    <property type="entry name" value="PENTATRICOPEPTIDE REPEAT-CONTAINING PROTEIN"/>
    <property type="match status" value="1"/>
</dbReference>
<dbReference type="RefSeq" id="XP_021714688.1">
    <property type="nucleotide sequence ID" value="XM_021858996.1"/>
</dbReference>
<feature type="repeat" description="PPR" evidence="2">
    <location>
        <begin position="55"/>
        <end position="85"/>
    </location>
</feature>
<evidence type="ECO:0000256" key="1">
    <source>
        <dbReference type="ARBA" id="ARBA00022737"/>
    </source>
</evidence>
<dbReference type="NCBIfam" id="TIGR00756">
    <property type="entry name" value="PPR"/>
    <property type="match status" value="6"/>
</dbReference>
<proteinExistence type="predicted"/>
<feature type="region of interest" description="Disordered" evidence="3">
    <location>
        <begin position="554"/>
        <end position="580"/>
    </location>
</feature>
<feature type="repeat" description="PPR" evidence="2">
    <location>
        <begin position="282"/>
        <end position="316"/>
    </location>
</feature>
<name>A0A803N6E3_CHEQI</name>
<dbReference type="GO" id="GO:0003723">
    <property type="term" value="F:RNA binding"/>
    <property type="evidence" value="ECO:0007669"/>
    <property type="project" value="InterPro"/>
</dbReference>
<dbReference type="GeneID" id="110682662"/>
<keyword evidence="5" id="KW-1185">Reference proteome</keyword>
<dbReference type="Pfam" id="PF20431">
    <property type="entry name" value="E_motif"/>
    <property type="match status" value="1"/>
</dbReference>